<evidence type="ECO:0000313" key="1">
    <source>
        <dbReference type="EMBL" id="GES07092.1"/>
    </source>
</evidence>
<name>A0A5M3WG50_9ACTN</name>
<reference evidence="1 2" key="1">
    <citation type="submission" date="2019-10" db="EMBL/GenBank/DDBJ databases">
        <title>Whole genome shotgun sequence of Acrocarpospora macrocephala NBRC 16266.</title>
        <authorList>
            <person name="Ichikawa N."/>
            <person name="Kimura A."/>
            <person name="Kitahashi Y."/>
            <person name="Komaki H."/>
            <person name="Oguchi A."/>
        </authorList>
    </citation>
    <scope>NUCLEOTIDE SEQUENCE [LARGE SCALE GENOMIC DNA]</scope>
    <source>
        <strain evidence="1 2">NBRC 16266</strain>
    </source>
</reference>
<dbReference type="AlphaFoldDB" id="A0A5M3WG50"/>
<comment type="caution">
    <text evidence="1">The sequence shown here is derived from an EMBL/GenBank/DDBJ whole genome shotgun (WGS) entry which is preliminary data.</text>
</comment>
<accession>A0A5M3WG50</accession>
<dbReference type="Proteomes" id="UP000331127">
    <property type="component" value="Unassembled WGS sequence"/>
</dbReference>
<organism evidence="1 2">
    <name type="scientific">Acrocarpospora macrocephala</name>
    <dbReference type="NCBI Taxonomy" id="150177"/>
    <lineage>
        <taxon>Bacteria</taxon>
        <taxon>Bacillati</taxon>
        <taxon>Actinomycetota</taxon>
        <taxon>Actinomycetes</taxon>
        <taxon>Streptosporangiales</taxon>
        <taxon>Streptosporangiaceae</taxon>
        <taxon>Acrocarpospora</taxon>
    </lineage>
</organism>
<proteinExistence type="predicted"/>
<gene>
    <name evidence="1" type="ORF">Amac_006870</name>
</gene>
<sequence length="69" mass="7586">MSGAWDHDDPGAFDGVAVEIDAGQPPRPRRDIPGEASVAWRHVEAVADPPKLLLTVMRWGLKTQPRWSA</sequence>
<keyword evidence="2" id="KW-1185">Reference proteome</keyword>
<protein>
    <submittedName>
        <fullName evidence="1">Uncharacterized protein</fullName>
    </submittedName>
</protein>
<dbReference type="EMBL" id="BLAE01000005">
    <property type="protein sequence ID" value="GES07092.1"/>
    <property type="molecule type" value="Genomic_DNA"/>
</dbReference>
<evidence type="ECO:0000313" key="2">
    <source>
        <dbReference type="Proteomes" id="UP000331127"/>
    </source>
</evidence>